<comment type="caution">
    <text evidence="1">The sequence shown here is derived from an EMBL/GenBank/DDBJ whole genome shotgun (WGS) entry which is preliminary data.</text>
</comment>
<feature type="non-terminal residue" evidence="1">
    <location>
        <position position="1"/>
    </location>
</feature>
<proteinExistence type="predicted"/>
<dbReference type="EMBL" id="BARV01000513">
    <property type="protein sequence ID" value="GAH99337.1"/>
    <property type="molecule type" value="Genomic_DNA"/>
</dbReference>
<dbReference type="AlphaFoldDB" id="X1JYU8"/>
<reference evidence="1" key="1">
    <citation type="journal article" date="2014" name="Front. Microbiol.">
        <title>High frequency of phylogenetically diverse reductive dehalogenase-homologous genes in deep subseafloor sedimentary metagenomes.</title>
        <authorList>
            <person name="Kawai M."/>
            <person name="Futagami T."/>
            <person name="Toyoda A."/>
            <person name="Takaki Y."/>
            <person name="Nishi S."/>
            <person name="Hori S."/>
            <person name="Arai W."/>
            <person name="Tsubouchi T."/>
            <person name="Morono Y."/>
            <person name="Uchiyama I."/>
            <person name="Ito T."/>
            <person name="Fujiyama A."/>
            <person name="Inagaki F."/>
            <person name="Takami H."/>
        </authorList>
    </citation>
    <scope>NUCLEOTIDE SEQUENCE</scope>
    <source>
        <strain evidence="1">Expedition CK06-06</strain>
    </source>
</reference>
<organism evidence="1">
    <name type="scientific">marine sediment metagenome</name>
    <dbReference type="NCBI Taxonomy" id="412755"/>
    <lineage>
        <taxon>unclassified sequences</taxon>
        <taxon>metagenomes</taxon>
        <taxon>ecological metagenomes</taxon>
    </lineage>
</organism>
<accession>X1JYU8</accession>
<gene>
    <name evidence="1" type="ORF">S06H3_01897</name>
</gene>
<protein>
    <submittedName>
        <fullName evidence="1">Uncharacterized protein</fullName>
    </submittedName>
</protein>
<sequence length="35" mass="3960">YIISKGANYRLTAEQLEIFTAKGNILVYNPMKALD</sequence>
<evidence type="ECO:0000313" key="1">
    <source>
        <dbReference type="EMBL" id="GAH99337.1"/>
    </source>
</evidence>
<name>X1JYU8_9ZZZZ</name>